<evidence type="ECO:0000313" key="2">
    <source>
        <dbReference type="EMBL" id="KAH6756067.1"/>
    </source>
</evidence>
<dbReference type="AlphaFoldDB" id="A0AAD4INY0"/>
<reference evidence="2 3" key="1">
    <citation type="journal article" date="2021" name="Nat. Commun.">
        <title>Incipient diploidization of the medicinal plant Perilla within 10,000 years.</title>
        <authorList>
            <person name="Zhang Y."/>
            <person name="Shen Q."/>
            <person name="Leng L."/>
            <person name="Zhang D."/>
            <person name="Chen S."/>
            <person name="Shi Y."/>
            <person name="Ning Z."/>
            <person name="Chen S."/>
        </authorList>
    </citation>
    <scope>NUCLEOTIDE SEQUENCE [LARGE SCALE GENOMIC DNA]</scope>
    <source>
        <strain evidence="3">cv. PC099</strain>
    </source>
</reference>
<feature type="region of interest" description="Disordered" evidence="1">
    <location>
        <begin position="116"/>
        <end position="142"/>
    </location>
</feature>
<evidence type="ECO:0000313" key="3">
    <source>
        <dbReference type="Proteomes" id="UP001190926"/>
    </source>
</evidence>
<proteinExistence type="predicted"/>
<evidence type="ECO:0000256" key="1">
    <source>
        <dbReference type="SAM" id="MobiDB-lite"/>
    </source>
</evidence>
<dbReference type="Proteomes" id="UP001190926">
    <property type="component" value="Unassembled WGS sequence"/>
</dbReference>
<feature type="compositionally biased region" description="Polar residues" evidence="1">
    <location>
        <begin position="130"/>
        <end position="142"/>
    </location>
</feature>
<organism evidence="2 3">
    <name type="scientific">Perilla frutescens var. hirtella</name>
    <name type="common">Perilla citriodora</name>
    <name type="synonym">Perilla setoyensis</name>
    <dbReference type="NCBI Taxonomy" id="608512"/>
    <lineage>
        <taxon>Eukaryota</taxon>
        <taxon>Viridiplantae</taxon>
        <taxon>Streptophyta</taxon>
        <taxon>Embryophyta</taxon>
        <taxon>Tracheophyta</taxon>
        <taxon>Spermatophyta</taxon>
        <taxon>Magnoliopsida</taxon>
        <taxon>eudicotyledons</taxon>
        <taxon>Gunneridae</taxon>
        <taxon>Pentapetalae</taxon>
        <taxon>asterids</taxon>
        <taxon>lamiids</taxon>
        <taxon>Lamiales</taxon>
        <taxon>Lamiaceae</taxon>
        <taxon>Nepetoideae</taxon>
        <taxon>Elsholtzieae</taxon>
        <taxon>Perilla</taxon>
    </lineage>
</organism>
<keyword evidence="3" id="KW-1185">Reference proteome</keyword>
<sequence>MGNTDLDDDDLQKEMEDDRHLAELEFNRYLPPENGSDLSGIQVGDSCAIFSENVASETGDTNRNNLQIPGVAYRNLILGRSCVDRSLLSAGSDKGGKASRFVFPCEEVSVKESHGLQMNEDGDTLIASPKSDSGALSNLSIN</sequence>
<accession>A0AAD4INY0</accession>
<dbReference type="EMBL" id="SDAM02029570">
    <property type="protein sequence ID" value="KAH6756067.1"/>
    <property type="molecule type" value="Genomic_DNA"/>
</dbReference>
<comment type="caution">
    <text evidence="2">The sequence shown here is derived from an EMBL/GenBank/DDBJ whole genome shotgun (WGS) entry which is preliminary data.</text>
</comment>
<protein>
    <submittedName>
        <fullName evidence="2">Uncharacterized protein</fullName>
    </submittedName>
</protein>
<gene>
    <name evidence="2" type="ORF">C2S53_005537</name>
</gene>
<name>A0AAD4INY0_PERFH</name>